<dbReference type="PATRIC" id="fig|1354251.4.peg.3686"/>
<protein>
    <recommendedName>
        <fullName evidence="1">IprA winged helix-turn-helix domain-containing protein</fullName>
    </recommendedName>
</protein>
<dbReference type="EMBL" id="LXER01000032">
    <property type="protein sequence ID" value="OAT28937.1"/>
    <property type="molecule type" value="Genomic_DNA"/>
</dbReference>
<dbReference type="InterPro" id="IPR014710">
    <property type="entry name" value="RmlC-like_jellyroll"/>
</dbReference>
<dbReference type="InterPro" id="IPR041687">
    <property type="entry name" value="HTH_46"/>
</dbReference>
<sequence>MPLSAPTRPDDSIARLLTALKPVSDEIKAPPRKKLHWEYKEKAQLYLFMQGEVSVLRATDGLVIASAYDPHLFGLAEALQPLHCHSLRVETESTILRVDAQKAQQIFYQQNLWRDVSITLSYFTSYLFYRDDLVVQQRTYSVIRNHLLEMIQLPLETRLRTSILEYIQERTHLSRSSVLNVISSLKTGEYLEIKRGSYLISMGELPEKV</sequence>
<organism evidence="2 3">
    <name type="scientific">Buttiauxella brennerae ATCC 51605</name>
    <dbReference type="NCBI Taxonomy" id="1354251"/>
    <lineage>
        <taxon>Bacteria</taxon>
        <taxon>Pseudomonadati</taxon>
        <taxon>Pseudomonadota</taxon>
        <taxon>Gammaproteobacteria</taxon>
        <taxon>Enterobacterales</taxon>
        <taxon>Enterobacteriaceae</taxon>
        <taxon>Buttiauxella</taxon>
    </lineage>
</organism>
<evidence type="ECO:0000313" key="3">
    <source>
        <dbReference type="Proteomes" id="UP000078410"/>
    </source>
</evidence>
<dbReference type="InterPro" id="IPR018490">
    <property type="entry name" value="cNMP-bd_dom_sf"/>
</dbReference>
<dbReference type="Pfam" id="PF15977">
    <property type="entry name" value="HTH_46"/>
    <property type="match status" value="1"/>
</dbReference>
<proteinExistence type="predicted"/>
<dbReference type="AlphaFoldDB" id="A0A1B7IHQ3"/>
<dbReference type="RefSeq" id="WP_064561256.1">
    <property type="nucleotide sequence ID" value="NZ_LXER01000032.1"/>
</dbReference>
<comment type="caution">
    <text evidence="2">The sequence shown here is derived from an EMBL/GenBank/DDBJ whole genome shotgun (WGS) entry which is preliminary data.</text>
</comment>
<name>A0A1B7IHQ3_9ENTR</name>
<dbReference type="OrthoDB" id="6442353at2"/>
<gene>
    <name evidence="2" type="ORF">M975_3584</name>
</gene>
<accession>A0A1B7IHQ3</accession>
<keyword evidence="3" id="KW-1185">Reference proteome</keyword>
<feature type="domain" description="IprA winged helix-turn-helix" evidence="1">
    <location>
        <begin position="139"/>
        <end position="206"/>
    </location>
</feature>
<dbReference type="Gene3D" id="2.60.120.10">
    <property type="entry name" value="Jelly Rolls"/>
    <property type="match status" value="1"/>
</dbReference>
<evidence type="ECO:0000259" key="1">
    <source>
        <dbReference type="Pfam" id="PF15977"/>
    </source>
</evidence>
<evidence type="ECO:0000313" key="2">
    <source>
        <dbReference type="EMBL" id="OAT28937.1"/>
    </source>
</evidence>
<reference evidence="2 3" key="1">
    <citation type="submission" date="2016-04" db="EMBL/GenBank/DDBJ databases">
        <title>ATOL: Assembling a taxonomically balanced genome-scale reconstruction of the evolutionary history of the Enterobacteriaceae.</title>
        <authorList>
            <person name="Plunkett G.III."/>
            <person name="Neeno-Eckwall E.C."/>
            <person name="Glasner J.D."/>
            <person name="Perna N.T."/>
        </authorList>
    </citation>
    <scope>NUCLEOTIDE SEQUENCE [LARGE SCALE GENOMIC DNA]</scope>
    <source>
        <strain evidence="2 3">ATCC 51605</strain>
    </source>
</reference>
<dbReference type="Proteomes" id="UP000078410">
    <property type="component" value="Unassembled WGS sequence"/>
</dbReference>
<dbReference type="SUPFAM" id="SSF51206">
    <property type="entry name" value="cAMP-binding domain-like"/>
    <property type="match status" value="1"/>
</dbReference>